<organism evidence="1 2">
    <name type="scientific">Funneliformis caledonium</name>
    <dbReference type="NCBI Taxonomy" id="1117310"/>
    <lineage>
        <taxon>Eukaryota</taxon>
        <taxon>Fungi</taxon>
        <taxon>Fungi incertae sedis</taxon>
        <taxon>Mucoromycota</taxon>
        <taxon>Glomeromycotina</taxon>
        <taxon>Glomeromycetes</taxon>
        <taxon>Glomerales</taxon>
        <taxon>Glomeraceae</taxon>
        <taxon>Funneliformis</taxon>
    </lineage>
</organism>
<feature type="non-terminal residue" evidence="1">
    <location>
        <position position="47"/>
    </location>
</feature>
<dbReference type="EMBL" id="CAJVPQ010004462">
    <property type="protein sequence ID" value="CAG8651947.1"/>
    <property type="molecule type" value="Genomic_DNA"/>
</dbReference>
<comment type="caution">
    <text evidence="1">The sequence shown here is derived from an EMBL/GenBank/DDBJ whole genome shotgun (WGS) entry which is preliminary data.</text>
</comment>
<gene>
    <name evidence="1" type="ORF">FCALED_LOCUS11114</name>
</gene>
<evidence type="ECO:0000313" key="2">
    <source>
        <dbReference type="Proteomes" id="UP000789570"/>
    </source>
</evidence>
<dbReference type="Proteomes" id="UP000789570">
    <property type="component" value="Unassembled WGS sequence"/>
</dbReference>
<proteinExistence type="predicted"/>
<name>A0A9N9H709_9GLOM</name>
<sequence length="47" mass="5648">MYILIYQNAMFKFNFVDVIDSQVVYDQGNNLFKERTNLPKFVRLQVS</sequence>
<evidence type="ECO:0000313" key="1">
    <source>
        <dbReference type="EMBL" id="CAG8651947.1"/>
    </source>
</evidence>
<reference evidence="1" key="1">
    <citation type="submission" date="2021-06" db="EMBL/GenBank/DDBJ databases">
        <authorList>
            <person name="Kallberg Y."/>
            <person name="Tangrot J."/>
            <person name="Rosling A."/>
        </authorList>
    </citation>
    <scope>NUCLEOTIDE SEQUENCE</scope>
    <source>
        <strain evidence="1">UK204</strain>
    </source>
</reference>
<accession>A0A9N9H709</accession>
<protein>
    <submittedName>
        <fullName evidence="1">12856_t:CDS:1</fullName>
    </submittedName>
</protein>
<dbReference type="AlphaFoldDB" id="A0A9N9H709"/>
<keyword evidence="2" id="KW-1185">Reference proteome</keyword>